<dbReference type="AlphaFoldDB" id="A0A839EI80"/>
<protein>
    <recommendedName>
        <fullName evidence="4">DUF2550 domain-containing protein</fullName>
    </recommendedName>
</protein>
<organism evidence="2 3">
    <name type="scientific">Phyllobacterium myrsinacearum</name>
    <dbReference type="NCBI Taxonomy" id="28101"/>
    <lineage>
        <taxon>Bacteria</taxon>
        <taxon>Pseudomonadati</taxon>
        <taxon>Pseudomonadota</taxon>
        <taxon>Alphaproteobacteria</taxon>
        <taxon>Hyphomicrobiales</taxon>
        <taxon>Phyllobacteriaceae</taxon>
        <taxon>Phyllobacterium</taxon>
    </lineage>
</organism>
<dbReference type="EMBL" id="JACGXN010000005">
    <property type="protein sequence ID" value="MBA8879701.1"/>
    <property type="molecule type" value="Genomic_DNA"/>
</dbReference>
<comment type="caution">
    <text evidence="2">The sequence shown here is derived from an EMBL/GenBank/DDBJ whole genome shotgun (WGS) entry which is preliminary data.</text>
</comment>
<accession>A0A839EI80</accession>
<reference evidence="2 3" key="1">
    <citation type="submission" date="2020-07" db="EMBL/GenBank/DDBJ databases">
        <title>Genomic Encyclopedia of Type Strains, Phase IV (KMG-V): Genome sequencing to study the core and pangenomes of soil and plant-associated prokaryotes.</title>
        <authorList>
            <person name="Whitman W."/>
        </authorList>
    </citation>
    <scope>NUCLEOTIDE SEQUENCE [LARGE SCALE GENOMIC DNA]</scope>
    <source>
        <strain evidence="2 3">AN3</strain>
    </source>
</reference>
<proteinExistence type="predicted"/>
<keyword evidence="3" id="KW-1185">Reference proteome</keyword>
<evidence type="ECO:0000313" key="2">
    <source>
        <dbReference type="EMBL" id="MBA8879701.1"/>
    </source>
</evidence>
<feature type="transmembrane region" description="Helical" evidence="1">
    <location>
        <begin position="6"/>
        <end position="30"/>
    </location>
</feature>
<keyword evidence="1" id="KW-0812">Transmembrane</keyword>
<evidence type="ECO:0000313" key="3">
    <source>
        <dbReference type="Proteomes" id="UP000549052"/>
    </source>
</evidence>
<gene>
    <name evidence="2" type="ORF">FHW16_003420</name>
</gene>
<evidence type="ECO:0000256" key="1">
    <source>
        <dbReference type="SAM" id="Phobius"/>
    </source>
</evidence>
<keyword evidence="1" id="KW-1133">Transmembrane helix</keyword>
<dbReference type="Proteomes" id="UP000549052">
    <property type="component" value="Unassembled WGS sequence"/>
</dbReference>
<dbReference type="RefSeq" id="WP_210278165.1">
    <property type="nucleotide sequence ID" value="NZ_JACGXN010000005.1"/>
</dbReference>
<keyword evidence="1" id="KW-0472">Membrane</keyword>
<name>A0A839EI80_9HYPH</name>
<sequence>MNMPSYLPVLFIFVAALGVGLTFWLLFAVFRAKQRQVQSQGLTKRPDGGINVPLVAAFGGWKFIPWVASSSSSIAPLLVLHESDLEYRVIRAKRRPYTEVSSVDLRTAIGTVNIVFEFRTSMRTFAANTASRQNAAEALAILQDKGCLLTERARSLLATREIESE</sequence>
<evidence type="ECO:0008006" key="4">
    <source>
        <dbReference type="Google" id="ProtNLM"/>
    </source>
</evidence>